<evidence type="ECO:0000256" key="2">
    <source>
        <dbReference type="ARBA" id="ARBA00012882"/>
    </source>
</evidence>
<dbReference type="GO" id="GO:0046677">
    <property type="term" value="P:response to antibiotic"/>
    <property type="evidence" value="ECO:0007669"/>
    <property type="project" value="UniProtKB-KW"/>
</dbReference>
<dbReference type="Proteomes" id="UP000199053">
    <property type="component" value="Unassembled WGS sequence"/>
</dbReference>
<evidence type="ECO:0000256" key="4">
    <source>
        <dbReference type="ARBA" id="ARBA00023315"/>
    </source>
</evidence>
<comment type="catalytic activity">
    <reaction evidence="5">
        <text>a 2-deoxystreptamine antibiotic + acetyl-CoA = an N(3)-acetyl-2-deoxystreptamine antibiotic + CoA + H(+)</text>
        <dbReference type="Rhea" id="RHEA:12665"/>
        <dbReference type="ChEBI" id="CHEBI:15378"/>
        <dbReference type="ChEBI" id="CHEBI:57287"/>
        <dbReference type="ChEBI" id="CHEBI:57288"/>
        <dbReference type="ChEBI" id="CHEBI:57921"/>
        <dbReference type="ChEBI" id="CHEBI:77452"/>
        <dbReference type="EC" id="2.3.1.81"/>
    </reaction>
</comment>
<proteinExistence type="inferred from homology"/>
<dbReference type="InterPro" id="IPR028345">
    <property type="entry name" value="Antibiotic_NAT-like"/>
</dbReference>
<dbReference type="STRING" id="246191.SAMN05660337_0720"/>
<keyword evidence="5" id="KW-0046">Antibiotic resistance</keyword>
<dbReference type="OrthoDB" id="7330654at2"/>
<comment type="similarity">
    <text evidence="1 5">Belongs to the antibiotic N-acetyltransferase family.</text>
</comment>
<evidence type="ECO:0000256" key="1">
    <source>
        <dbReference type="ARBA" id="ARBA00006383"/>
    </source>
</evidence>
<keyword evidence="4 5" id="KW-0012">Acyltransferase</keyword>
<dbReference type="EC" id="2.3.1.-" evidence="5"/>
<evidence type="ECO:0000256" key="5">
    <source>
        <dbReference type="RuleBase" id="RU365031"/>
    </source>
</evidence>
<sequence length="333" mass="37407">MLKKTYQYLFMLAYRYYGPLRKRKASMMMKSKQSSGFNLPVDVGGISNRKLFQALERAGVQAGGTLFIRTSLSAASAFEGGVVGYLNALKEYLTPSGNLVMSSYTFSKSPLMTLADNPLFAPESSIDQLNLVSEFFRRQSDVYRSIHPTHSVSAWGKDAQWITKDHHTSSFCYAEVSPFAKLYALDANEVSIGVFPTSLSYHYIEQYLPVGQPGFRDLPCPVMCRIVVDGNERTMPFNVTDTFTSILRISETFEGTNAEPISYKISDNLDMYIHNLNKQLGALKDIVKEKGSIHYVTSPCKDLFLRKIIKPMVLNAVFNKKDGVLYPVKEPSK</sequence>
<dbReference type="PANTHER" id="PTHR11104">
    <property type="entry name" value="AMINOGLYCOSIDE N3-ACETYLTRANSFERASE"/>
    <property type="match status" value="1"/>
</dbReference>
<name>A0A1G9CLJ3_9BACT</name>
<evidence type="ECO:0000256" key="3">
    <source>
        <dbReference type="ARBA" id="ARBA00022679"/>
    </source>
</evidence>
<dbReference type="SUPFAM" id="SSF110710">
    <property type="entry name" value="TTHA0583/YokD-like"/>
    <property type="match status" value="1"/>
</dbReference>
<accession>A0A1G9CLJ3</accession>
<evidence type="ECO:0000313" key="6">
    <source>
        <dbReference type="EMBL" id="SDK52466.1"/>
    </source>
</evidence>
<keyword evidence="3 5" id="KW-0808">Transferase</keyword>
<organism evidence="6 7">
    <name type="scientific">Maridesulfovibrio ferrireducens</name>
    <dbReference type="NCBI Taxonomy" id="246191"/>
    <lineage>
        <taxon>Bacteria</taxon>
        <taxon>Pseudomonadati</taxon>
        <taxon>Thermodesulfobacteriota</taxon>
        <taxon>Desulfovibrionia</taxon>
        <taxon>Desulfovibrionales</taxon>
        <taxon>Desulfovibrionaceae</taxon>
        <taxon>Maridesulfovibrio</taxon>
    </lineage>
</organism>
<dbReference type="RefSeq" id="WP_092158280.1">
    <property type="nucleotide sequence ID" value="NZ_FNGA01000001.1"/>
</dbReference>
<dbReference type="GO" id="GO:0046353">
    <property type="term" value="F:aminoglycoside 3-N-acetyltransferase activity"/>
    <property type="evidence" value="ECO:0007669"/>
    <property type="project" value="UniProtKB-EC"/>
</dbReference>
<evidence type="ECO:0000313" key="7">
    <source>
        <dbReference type="Proteomes" id="UP000199053"/>
    </source>
</evidence>
<gene>
    <name evidence="6" type="ORF">SAMN05660337_0720</name>
</gene>
<dbReference type="AlphaFoldDB" id="A0A1G9CLJ3"/>
<dbReference type="EMBL" id="FNGA01000001">
    <property type="protein sequence ID" value="SDK52466.1"/>
    <property type="molecule type" value="Genomic_DNA"/>
</dbReference>
<protein>
    <recommendedName>
        <fullName evidence="2 5">Aminoglycoside N(3)-acetyltransferase</fullName>
        <ecNumber evidence="5">2.3.1.-</ecNumber>
    </recommendedName>
</protein>
<keyword evidence="7" id="KW-1185">Reference proteome</keyword>
<dbReference type="InterPro" id="IPR003679">
    <property type="entry name" value="Amioglycoside_AcTrfase"/>
</dbReference>
<dbReference type="Pfam" id="PF02522">
    <property type="entry name" value="Antibiotic_NAT"/>
    <property type="match status" value="1"/>
</dbReference>
<dbReference type="PANTHER" id="PTHR11104:SF0">
    <property type="entry name" value="SPBETA PROPHAGE-DERIVED AMINOGLYCOSIDE N(3')-ACETYLTRANSFERASE-LIKE PROTEIN YOKD"/>
    <property type="match status" value="1"/>
</dbReference>
<reference evidence="7" key="1">
    <citation type="submission" date="2016-10" db="EMBL/GenBank/DDBJ databases">
        <authorList>
            <person name="Varghese N."/>
            <person name="Submissions S."/>
        </authorList>
    </citation>
    <scope>NUCLEOTIDE SEQUENCE [LARGE SCALE GENOMIC DNA]</scope>
    <source>
        <strain evidence="7">DSM 16995</strain>
    </source>
</reference>